<dbReference type="CDD" id="cd03130">
    <property type="entry name" value="GATase1_CobB"/>
    <property type="match status" value="1"/>
</dbReference>
<evidence type="ECO:0000256" key="1">
    <source>
        <dbReference type="ARBA" id="ARBA00022962"/>
    </source>
</evidence>
<dbReference type="InterPro" id="IPR004484">
    <property type="entry name" value="CbiA/CobB_synth"/>
</dbReference>
<dbReference type="PROSITE" id="PS51274">
    <property type="entry name" value="GATASE_COBBQ"/>
    <property type="match status" value="1"/>
</dbReference>
<dbReference type="PANTHER" id="PTHR43873">
    <property type="entry name" value="COBYRINATE A,C-DIAMIDE SYNTHASE"/>
    <property type="match status" value="1"/>
</dbReference>
<dbReference type="InterPro" id="IPR011698">
    <property type="entry name" value="GATase_3"/>
</dbReference>
<dbReference type="Proteomes" id="UP001157126">
    <property type="component" value="Unassembled WGS sequence"/>
</dbReference>
<organism evidence="3 4">
    <name type="scientific">Mobilicoccus caccae</name>
    <dbReference type="NCBI Taxonomy" id="1859295"/>
    <lineage>
        <taxon>Bacteria</taxon>
        <taxon>Bacillati</taxon>
        <taxon>Actinomycetota</taxon>
        <taxon>Actinomycetes</taxon>
        <taxon>Micrococcales</taxon>
        <taxon>Dermatophilaceae</taxon>
        <taxon>Mobilicoccus</taxon>
    </lineage>
</organism>
<gene>
    <name evidence="3" type="ORF">GCM10025883_18900</name>
</gene>
<dbReference type="Pfam" id="PF07685">
    <property type="entry name" value="GATase_3"/>
    <property type="match status" value="1"/>
</dbReference>
<dbReference type="EMBL" id="BSUO01000001">
    <property type="protein sequence ID" value="GMA39845.1"/>
    <property type="molecule type" value="Genomic_DNA"/>
</dbReference>
<dbReference type="SUPFAM" id="SSF52317">
    <property type="entry name" value="Class I glutamine amidotransferase-like"/>
    <property type="match status" value="1"/>
</dbReference>
<dbReference type="PANTHER" id="PTHR43873:SF1">
    <property type="entry name" value="COBYRINATE A,C-DIAMIDE SYNTHASE"/>
    <property type="match status" value="1"/>
</dbReference>
<keyword evidence="1" id="KW-0315">Glutamine amidotransferase</keyword>
<reference evidence="4" key="1">
    <citation type="journal article" date="2019" name="Int. J. Syst. Evol. Microbiol.">
        <title>The Global Catalogue of Microorganisms (GCM) 10K type strain sequencing project: providing services to taxonomists for standard genome sequencing and annotation.</title>
        <authorList>
            <consortium name="The Broad Institute Genomics Platform"/>
            <consortium name="The Broad Institute Genome Sequencing Center for Infectious Disease"/>
            <person name="Wu L."/>
            <person name="Ma J."/>
        </authorList>
    </citation>
    <scope>NUCLEOTIDE SEQUENCE [LARGE SCALE GENOMIC DNA]</scope>
    <source>
        <strain evidence="4">NBRC 113072</strain>
    </source>
</reference>
<sequence>MGSGGRTRRGGLDRWRCAGTRQAGRGRRGEAFTFSYAENVELLEAAGIEVVTFDPLTGSLPTGVDGIVLGGGFPEVHAAALSANAGLRHQIARFAGEGGVISGECAGMLYLARSLDGHPMCGVLPISARMTGRLTLGYRGAVALADSVLGREGERVTGHEFHRTVVEPDPTETTDTTHTSDLADGRTAWGWHDRDGTPHREGWVQGRVHASYLHLHWAGAPRVAASFAAAVGAGELR</sequence>
<proteinExistence type="predicted"/>
<evidence type="ECO:0000313" key="3">
    <source>
        <dbReference type="EMBL" id="GMA39845.1"/>
    </source>
</evidence>
<dbReference type="RefSeq" id="WP_284303653.1">
    <property type="nucleotide sequence ID" value="NZ_BSUO01000001.1"/>
</dbReference>
<protein>
    <recommendedName>
        <fullName evidence="2">CobB/CobQ-like glutamine amidotransferase domain-containing protein</fullName>
    </recommendedName>
</protein>
<accession>A0ABQ6IPK3</accession>
<evidence type="ECO:0000313" key="4">
    <source>
        <dbReference type="Proteomes" id="UP001157126"/>
    </source>
</evidence>
<keyword evidence="4" id="KW-1185">Reference proteome</keyword>
<dbReference type="Gene3D" id="3.40.50.880">
    <property type="match status" value="1"/>
</dbReference>
<name>A0ABQ6IPK3_9MICO</name>
<feature type="domain" description="CobB/CobQ-like glutamine amidotransferase" evidence="2">
    <location>
        <begin position="31"/>
        <end position="219"/>
    </location>
</feature>
<comment type="caution">
    <text evidence="3">The sequence shown here is derived from an EMBL/GenBank/DDBJ whole genome shotgun (WGS) entry which is preliminary data.</text>
</comment>
<dbReference type="InterPro" id="IPR029062">
    <property type="entry name" value="Class_I_gatase-like"/>
</dbReference>
<evidence type="ECO:0000259" key="2">
    <source>
        <dbReference type="Pfam" id="PF07685"/>
    </source>
</evidence>